<keyword evidence="5 7" id="KW-1133">Transmembrane helix</keyword>
<keyword evidence="6 7" id="KW-0472">Membrane</keyword>
<evidence type="ECO:0000256" key="3">
    <source>
        <dbReference type="ARBA" id="ARBA00022475"/>
    </source>
</evidence>
<evidence type="ECO:0000256" key="1">
    <source>
        <dbReference type="ARBA" id="ARBA00004651"/>
    </source>
</evidence>
<accession>A0A4Y9R6J9</accession>
<proteinExistence type="inferred from homology"/>
<comment type="subcellular location">
    <subcellularLocation>
        <location evidence="1">Cell membrane</location>
        <topology evidence="1">Multi-pass membrane protein</topology>
    </subcellularLocation>
</comment>
<dbReference type="Pfam" id="PF13440">
    <property type="entry name" value="Polysacc_synt_3"/>
    <property type="match status" value="1"/>
</dbReference>
<keyword evidence="3" id="KW-1003">Cell membrane</keyword>
<feature type="transmembrane region" description="Helical" evidence="7">
    <location>
        <begin position="90"/>
        <end position="114"/>
    </location>
</feature>
<feature type="transmembrane region" description="Helical" evidence="7">
    <location>
        <begin position="158"/>
        <end position="179"/>
    </location>
</feature>
<feature type="transmembrane region" description="Helical" evidence="7">
    <location>
        <begin position="390"/>
        <end position="408"/>
    </location>
</feature>
<keyword evidence="4 7" id="KW-0812">Transmembrane</keyword>
<dbReference type="AlphaFoldDB" id="A0A4Y9R6J9"/>
<gene>
    <name evidence="8" type="ORF">E4M00_03420</name>
</gene>
<evidence type="ECO:0000256" key="4">
    <source>
        <dbReference type="ARBA" id="ARBA00022692"/>
    </source>
</evidence>
<comment type="caution">
    <text evidence="8">The sequence shown here is derived from an EMBL/GenBank/DDBJ whole genome shotgun (WGS) entry which is preliminary data.</text>
</comment>
<feature type="transmembrane region" description="Helical" evidence="7">
    <location>
        <begin position="333"/>
        <end position="354"/>
    </location>
</feature>
<comment type="similarity">
    <text evidence="2">Belongs to the polysaccharide synthase family.</text>
</comment>
<keyword evidence="9" id="KW-1185">Reference proteome</keyword>
<evidence type="ECO:0000256" key="6">
    <source>
        <dbReference type="ARBA" id="ARBA00023136"/>
    </source>
</evidence>
<sequence>MTLADEPPRRSLGQAAARGAAVTLGGQGGRIAIQVASVVVLSRLLTPHDYGLLAMVLTIIGIGEIFRDFGLSSAAIQSPTLTRGQRDNLVWINSGIGLVLTAIVALSAPLVAAFYGEPELVDLVRVLSLTFLINGITTQYRADRNRALKFSVLAASDILAAAVGLAAAIATALAGWGYWALAVQQLSGCVVGLLVVVSSARWLPRLPRRGQSMGGLLRFGWHMVGTQLIGYVSNNVDSVIIGFRFGAGQLGIYNRGFQLLMQPLGQLRSPTTRVALPVLSRLSNDSKRYAAFVLRGQQALGYTLVAGLGLVIATADPLTAILLGPQWDGVTPILRLLAVAGIFQTISYVGYWIYMSKGLTADLFRYTLVTSAIKVVCIVAGSFFGVIGVAVGYAVAPAIAWPISLAWLSRRTVIPTRRLYMQALRMLAVVAAGAAAGWGVAVALSSVPSFVALIGGIVSVVLTYAIAALLIRPVRRDVLDVLSLLRLLPSLRRRPAAPE</sequence>
<organism evidence="8 9">
    <name type="scientific">Orlajensenia leifsoniae</name>
    <dbReference type="NCBI Taxonomy" id="2561933"/>
    <lineage>
        <taxon>Bacteria</taxon>
        <taxon>Bacillati</taxon>
        <taxon>Actinomycetota</taxon>
        <taxon>Actinomycetes</taxon>
        <taxon>Micrococcales</taxon>
        <taxon>Microbacteriaceae</taxon>
        <taxon>Orlajensenia</taxon>
    </lineage>
</organism>
<feature type="transmembrane region" description="Helical" evidence="7">
    <location>
        <begin position="289"/>
        <end position="313"/>
    </location>
</feature>
<reference evidence="8 9" key="1">
    <citation type="journal article" date="2018" name="J. Microbiol.">
        <title>Leifsonia flava sp. nov., a novel actinobacterium isolated from the rhizosphere of Aquilegia viridiflora.</title>
        <authorList>
            <person name="Cai Y."/>
            <person name="Tao W.Z."/>
            <person name="Ma Y.J."/>
            <person name="Cheng J."/>
            <person name="Zhang M.Y."/>
            <person name="Zhang Y.X."/>
        </authorList>
    </citation>
    <scope>NUCLEOTIDE SEQUENCE [LARGE SCALE GENOMIC DNA]</scope>
    <source>
        <strain evidence="8 9">SYP-B2174</strain>
    </source>
</reference>
<evidence type="ECO:0000313" key="8">
    <source>
        <dbReference type="EMBL" id="TFW00242.1"/>
    </source>
</evidence>
<evidence type="ECO:0000313" key="9">
    <source>
        <dbReference type="Proteomes" id="UP000298127"/>
    </source>
</evidence>
<feature type="transmembrane region" description="Helical" evidence="7">
    <location>
        <begin position="120"/>
        <end position="137"/>
    </location>
</feature>
<dbReference type="InterPro" id="IPR050833">
    <property type="entry name" value="Poly_Biosynth_Transport"/>
</dbReference>
<protein>
    <submittedName>
        <fullName evidence="8">Lipopolysaccharide biosynthesis protein</fullName>
    </submittedName>
</protein>
<dbReference type="EMBL" id="SPQZ01000001">
    <property type="protein sequence ID" value="TFW00242.1"/>
    <property type="molecule type" value="Genomic_DNA"/>
</dbReference>
<dbReference type="PANTHER" id="PTHR30250">
    <property type="entry name" value="PST FAMILY PREDICTED COLANIC ACID TRANSPORTER"/>
    <property type="match status" value="1"/>
</dbReference>
<feature type="transmembrane region" description="Helical" evidence="7">
    <location>
        <begin position="420"/>
        <end position="444"/>
    </location>
</feature>
<feature type="transmembrane region" description="Helical" evidence="7">
    <location>
        <begin position="366"/>
        <end position="384"/>
    </location>
</feature>
<dbReference type="PANTHER" id="PTHR30250:SF10">
    <property type="entry name" value="LIPOPOLYSACCHARIDE BIOSYNTHESIS PROTEIN WZXC"/>
    <property type="match status" value="1"/>
</dbReference>
<dbReference type="CDD" id="cd13127">
    <property type="entry name" value="MATE_tuaB_like"/>
    <property type="match status" value="1"/>
</dbReference>
<dbReference type="RefSeq" id="WP_135119069.1">
    <property type="nucleotide sequence ID" value="NZ_SPQZ01000001.1"/>
</dbReference>
<evidence type="ECO:0000256" key="5">
    <source>
        <dbReference type="ARBA" id="ARBA00022989"/>
    </source>
</evidence>
<dbReference type="Proteomes" id="UP000298127">
    <property type="component" value="Unassembled WGS sequence"/>
</dbReference>
<feature type="transmembrane region" description="Helical" evidence="7">
    <location>
        <begin position="450"/>
        <end position="471"/>
    </location>
</feature>
<name>A0A4Y9R6J9_9MICO</name>
<feature type="transmembrane region" description="Helical" evidence="7">
    <location>
        <begin position="185"/>
        <end position="203"/>
    </location>
</feature>
<evidence type="ECO:0000256" key="7">
    <source>
        <dbReference type="SAM" id="Phobius"/>
    </source>
</evidence>
<dbReference type="GO" id="GO:0005886">
    <property type="term" value="C:plasma membrane"/>
    <property type="evidence" value="ECO:0007669"/>
    <property type="project" value="UniProtKB-SubCell"/>
</dbReference>
<evidence type="ECO:0000256" key="2">
    <source>
        <dbReference type="ARBA" id="ARBA00007430"/>
    </source>
</evidence>